<keyword evidence="11" id="KW-0325">Glycoprotein</keyword>
<evidence type="ECO:0000256" key="7">
    <source>
        <dbReference type="ARBA" id="ARBA00022968"/>
    </source>
</evidence>
<dbReference type="InterPro" id="IPR029044">
    <property type="entry name" value="Nucleotide-diphossugar_trans"/>
</dbReference>
<dbReference type="Proteomes" id="UP000290900">
    <property type="component" value="Unassembled WGS sequence"/>
</dbReference>
<protein>
    <submittedName>
        <fullName evidence="13">DEKNAAC101619</fullName>
    </submittedName>
</protein>
<dbReference type="PANTHER" id="PTHR31392">
    <property type="entry name" value="ALPHA-1,3-MANNOSYLTRANSFERASE MNN1-RELATED"/>
    <property type="match status" value="1"/>
</dbReference>
<proteinExistence type="inferred from homology"/>
<name>A0A448YIH2_BRENA</name>
<keyword evidence="8" id="KW-1133">Transmembrane helix</keyword>
<keyword evidence="5" id="KW-0808">Transferase</keyword>
<feature type="chain" id="PRO_5019255971" evidence="12">
    <location>
        <begin position="17"/>
        <end position="646"/>
    </location>
</feature>
<dbReference type="GO" id="GO:0000033">
    <property type="term" value="F:alpha-1,3-mannosyltransferase activity"/>
    <property type="evidence" value="ECO:0007669"/>
    <property type="project" value="TreeGrafter"/>
</dbReference>
<dbReference type="GO" id="GO:0000139">
    <property type="term" value="C:Golgi membrane"/>
    <property type="evidence" value="ECO:0007669"/>
    <property type="project" value="UniProtKB-SubCell"/>
</dbReference>
<evidence type="ECO:0000256" key="2">
    <source>
        <dbReference type="ARBA" id="ARBA00004922"/>
    </source>
</evidence>
<evidence type="ECO:0000256" key="9">
    <source>
        <dbReference type="ARBA" id="ARBA00023034"/>
    </source>
</evidence>
<keyword evidence="9" id="KW-0333">Golgi apparatus</keyword>
<keyword evidence="7" id="KW-0735">Signal-anchor</keyword>
<evidence type="ECO:0000256" key="4">
    <source>
        <dbReference type="ARBA" id="ARBA00022676"/>
    </source>
</evidence>
<accession>A0A448YIH2</accession>
<gene>
    <name evidence="13" type="ORF">BRENAR_LOCUS1487</name>
</gene>
<dbReference type="PANTHER" id="PTHR31392:SF1">
    <property type="entry name" value="ALPHA-1,3-MANNOSYLTRANSFERASE MNN1-RELATED"/>
    <property type="match status" value="1"/>
</dbReference>
<evidence type="ECO:0000313" key="14">
    <source>
        <dbReference type="Proteomes" id="UP000290900"/>
    </source>
</evidence>
<keyword evidence="4" id="KW-0328">Glycosyltransferase</keyword>
<evidence type="ECO:0000256" key="5">
    <source>
        <dbReference type="ARBA" id="ARBA00022679"/>
    </source>
</evidence>
<feature type="signal peptide" evidence="12">
    <location>
        <begin position="1"/>
        <end position="16"/>
    </location>
</feature>
<keyword evidence="14" id="KW-1185">Reference proteome</keyword>
<dbReference type="EMBL" id="CAACVR010000006">
    <property type="protein sequence ID" value="VEU20752.1"/>
    <property type="molecule type" value="Genomic_DNA"/>
</dbReference>
<organism evidence="13 14">
    <name type="scientific">Brettanomyces naardenensis</name>
    <name type="common">Yeast</name>
    <dbReference type="NCBI Taxonomy" id="13370"/>
    <lineage>
        <taxon>Eukaryota</taxon>
        <taxon>Fungi</taxon>
        <taxon>Dikarya</taxon>
        <taxon>Ascomycota</taxon>
        <taxon>Saccharomycotina</taxon>
        <taxon>Pichiomycetes</taxon>
        <taxon>Pichiales</taxon>
        <taxon>Pichiaceae</taxon>
        <taxon>Brettanomyces</taxon>
    </lineage>
</organism>
<keyword evidence="12" id="KW-0732">Signal</keyword>
<comment type="pathway">
    <text evidence="2">Protein modification; protein glycosylation.</text>
</comment>
<evidence type="ECO:0000256" key="6">
    <source>
        <dbReference type="ARBA" id="ARBA00022692"/>
    </source>
</evidence>
<keyword evidence="10" id="KW-0472">Membrane</keyword>
<dbReference type="SUPFAM" id="SSF53448">
    <property type="entry name" value="Nucleotide-diphospho-sugar transferases"/>
    <property type="match status" value="1"/>
</dbReference>
<dbReference type="AlphaFoldDB" id="A0A448YIH2"/>
<keyword evidence="6" id="KW-0812">Transmembrane</keyword>
<comment type="subcellular location">
    <subcellularLocation>
        <location evidence="1">Golgi apparatus membrane</location>
        <topology evidence="1">Single-pass type II membrane protein</topology>
    </subcellularLocation>
</comment>
<dbReference type="FunCoup" id="A0A448YIH2">
    <property type="interactions" value="113"/>
</dbReference>
<evidence type="ECO:0000256" key="1">
    <source>
        <dbReference type="ARBA" id="ARBA00004323"/>
    </source>
</evidence>
<evidence type="ECO:0000313" key="13">
    <source>
        <dbReference type="EMBL" id="VEU20752.1"/>
    </source>
</evidence>
<evidence type="ECO:0000256" key="11">
    <source>
        <dbReference type="ARBA" id="ARBA00023180"/>
    </source>
</evidence>
<dbReference type="GO" id="GO:0006493">
    <property type="term" value="P:protein O-linked glycosylation"/>
    <property type="evidence" value="ECO:0007669"/>
    <property type="project" value="TreeGrafter"/>
</dbReference>
<dbReference type="InParanoid" id="A0A448YIH2"/>
<evidence type="ECO:0000256" key="12">
    <source>
        <dbReference type="SAM" id="SignalP"/>
    </source>
</evidence>
<dbReference type="InterPro" id="IPR022751">
    <property type="entry name" value="Alpha_mannosyltransferase"/>
</dbReference>
<sequence>MLIYLVLAVCVIKVSLDLLSSYNNSIPLQYYSDEDLGPYSRRFLSKVANLNELESTEFIRKFAAIRSVDMLFNNEVDHLRLSNVTSDPLEIIAAKYPVAKQFMELPLEERAEVYVKEVIPESGYHFEPIDQKFFTGRYEPTRWMRRRMRRWSRLRSAFTIKELTKLGLTTEKVRESFDKIRKKQIAENRSLALHIRHIMGHMKIFGQLFLQDQDPLSDKAASLCNSATKTLFPWLSGKYPIEPDQEDRSSCFLRDIQLNSRGRGVVITADDSLVPELAGLLTILREQSKTVYPIQVFYMGDTLSSLSMSDLERAAGETDIWSASPHGSEQSLNVTFVNITEAIEPEYRDYFERFGMKLLSYLFNSFEEIILMDTDAVPFVPLDDFFELPQYRETSTLFYRDRESSRKMSEDAADMFRGLLNGEMEVSYLGKTGGDKGKASDRFFKDHFRHLMESGLFAINRKLRFDGVVASTVMQFFRPFKDCIHGEKEYIWLGQEVMGHDYRFNEHFAIAVGELTVSKGKQINELCSTHPAHIKDDKSSIMWMNSGFLVCKKPEAYLKDDDDISRSILEIKEEYASPLIIKHGLVDNKGWIMTSKCENYMWCASDGEVINFKAEDRDEWKYLGKLWVEKYHTVKERQKTLGMDQY</sequence>
<comment type="similarity">
    <text evidence="3">Belongs to the MNN1/MNT family.</text>
</comment>
<dbReference type="Pfam" id="PF11051">
    <property type="entry name" value="Mannosyl_trans3"/>
    <property type="match status" value="1"/>
</dbReference>
<dbReference type="GO" id="GO:0046354">
    <property type="term" value="P:mannan biosynthetic process"/>
    <property type="evidence" value="ECO:0007669"/>
    <property type="project" value="UniProtKB-ARBA"/>
</dbReference>
<dbReference type="OrthoDB" id="430354at2759"/>
<evidence type="ECO:0000256" key="8">
    <source>
        <dbReference type="ARBA" id="ARBA00022989"/>
    </source>
</evidence>
<evidence type="ECO:0000256" key="3">
    <source>
        <dbReference type="ARBA" id="ARBA00009105"/>
    </source>
</evidence>
<evidence type="ECO:0000256" key="10">
    <source>
        <dbReference type="ARBA" id="ARBA00023136"/>
    </source>
</evidence>
<dbReference type="STRING" id="13370.A0A448YIH2"/>
<reference evidence="13 14" key="1">
    <citation type="submission" date="2018-12" db="EMBL/GenBank/DDBJ databases">
        <authorList>
            <person name="Tiukova I."/>
            <person name="Dainat J."/>
        </authorList>
    </citation>
    <scope>NUCLEOTIDE SEQUENCE [LARGE SCALE GENOMIC DNA]</scope>
</reference>